<gene>
    <name evidence="5" type="ORF">FEJ81_18955</name>
</gene>
<proteinExistence type="predicted"/>
<evidence type="ECO:0000259" key="4">
    <source>
        <dbReference type="Pfam" id="PF15915"/>
    </source>
</evidence>
<evidence type="ECO:0000256" key="1">
    <source>
        <dbReference type="ARBA" id="ARBA00023015"/>
    </source>
</evidence>
<dbReference type="Proteomes" id="UP000302218">
    <property type="component" value="Plasmid pNVE500"/>
</dbReference>
<evidence type="ECO:0000313" key="5">
    <source>
        <dbReference type="EMBL" id="QCS44429.1"/>
    </source>
</evidence>
<dbReference type="PANTHER" id="PTHR34236">
    <property type="entry name" value="DIMETHYL SULFOXIDE REDUCTASE TRANSCRIPTIONAL ACTIVATOR"/>
    <property type="match status" value="1"/>
</dbReference>
<evidence type="ECO:0000259" key="3">
    <source>
        <dbReference type="Pfam" id="PF04967"/>
    </source>
</evidence>
<organism evidence="5 6">
    <name type="scientific">Natrinema versiforme</name>
    <dbReference type="NCBI Taxonomy" id="88724"/>
    <lineage>
        <taxon>Archaea</taxon>
        <taxon>Methanobacteriati</taxon>
        <taxon>Methanobacteriota</taxon>
        <taxon>Stenosarchaea group</taxon>
        <taxon>Halobacteria</taxon>
        <taxon>Halobacteriales</taxon>
        <taxon>Natrialbaceae</taxon>
        <taxon>Natrinema</taxon>
    </lineage>
</organism>
<dbReference type="Pfam" id="PF15915">
    <property type="entry name" value="BAT"/>
    <property type="match status" value="1"/>
</dbReference>
<keyword evidence="1" id="KW-0805">Transcription regulation</keyword>
<sequence length="217" mass="23872">MITEVDVSVPAESFALGQLLREHPDATVELERRVPLGEGTVIPQFWVTGVEETAIEASFEESPLVGGFERLSGSTESTLYEVQWASDVNGLVQSLVDVGADLLQAEGADEDWDFRIQFKDHADLAAFRRVLRAEGIPLTLHKISNPTVVDEEQLLTAEQSDALVTAYKEGYFEVPRGIDQAELAALLGISDSSLSQRLRRGTARIVQDLYEGGRLRT</sequence>
<feature type="domain" description="HTH bat-type" evidence="3">
    <location>
        <begin position="155"/>
        <end position="206"/>
    </location>
</feature>
<dbReference type="GeneID" id="40267399"/>
<protein>
    <submittedName>
        <fullName evidence="5">Bacterio-opsin activator</fullName>
    </submittedName>
</protein>
<dbReference type="Pfam" id="PF04967">
    <property type="entry name" value="HTH_10"/>
    <property type="match status" value="1"/>
</dbReference>
<feature type="domain" description="Bacterioopsin transcriptional activator GAF and HTH associated" evidence="4">
    <location>
        <begin position="3"/>
        <end position="134"/>
    </location>
</feature>
<dbReference type="InterPro" id="IPR031803">
    <property type="entry name" value="BAT_GAF/HTH-assoc"/>
</dbReference>
<dbReference type="InterPro" id="IPR007050">
    <property type="entry name" value="HTH_bacterioopsin"/>
</dbReference>
<evidence type="ECO:0000313" key="6">
    <source>
        <dbReference type="Proteomes" id="UP000302218"/>
    </source>
</evidence>
<dbReference type="KEGG" id="nvr:FEJ81_18955"/>
<dbReference type="AlphaFoldDB" id="A0A4P8WLI5"/>
<dbReference type="EMBL" id="CP040331">
    <property type="protein sequence ID" value="QCS44429.1"/>
    <property type="molecule type" value="Genomic_DNA"/>
</dbReference>
<reference evidence="6" key="1">
    <citation type="submission" date="2019-05" db="EMBL/GenBank/DDBJ databases">
        <title>Genome sequence and methylation pattern of the halophilic Archaeon Natrinema versiforme BOL5-4.</title>
        <authorList>
            <person name="DasSarma P."/>
            <person name="Anton B.P."/>
            <person name="DasSarma S.L."/>
            <person name="Martinez F.L."/>
            <person name="Guzman D."/>
            <person name="Roberts R.J."/>
            <person name="DasSarma S."/>
        </authorList>
    </citation>
    <scope>NUCLEOTIDE SEQUENCE [LARGE SCALE GENOMIC DNA]</scope>
    <source>
        <strain evidence="6">BOL5-4</strain>
        <plasmid evidence="6">pnve500</plasmid>
    </source>
</reference>
<dbReference type="RefSeq" id="WP_138246873.1">
    <property type="nucleotide sequence ID" value="NZ_CP040331.1"/>
</dbReference>
<keyword evidence="2" id="KW-0804">Transcription</keyword>
<accession>A0A4P8WLI5</accession>
<keyword evidence="5" id="KW-0614">Plasmid</keyword>
<name>A0A4P8WLI5_9EURY</name>
<dbReference type="OrthoDB" id="156233at2157"/>
<geneLocation type="plasmid" evidence="6">
    <name>pnve500</name>
</geneLocation>
<evidence type="ECO:0000256" key="2">
    <source>
        <dbReference type="ARBA" id="ARBA00023163"/>
    </source>
</evidence>
<dbReference type="PANTHER" id="PTHR34236:SF1">
    <property type="entry name" value="DIMETHYL SULFOXIDE REDUCTASE TRANSCRIPTIONAL ACTIVATOR"/>
    <property type="match status" value="1"/>
</dbReference>